<dbReference type="PROSITE" id="PS00478">
    <property type="entry name" value="LIM_DOMAIN_1"/>
    <property type="match status" value="1"/>
</dbReference>
<evidence type="ECO:0000256" key="4">
    <source>
        <dbReference type="ARBA" id="ARBA00022737"/>
    </source>
</evidence>
<dbReference type="EMBL" id="OB673519">
    <property type="protein sequence ID" value="CAD7235577.1"/>
    <property type="molecule type" value="Genomic_DNA"/>
</dbReference>
<evidence type="ECO:0000313" key="8">
    <source>
        <dbReference type="EMBL" id="CAD7235577.1"/>
    </source>
</evidence>
<dbReference type="PROSITE" id="PS50023">
    <property type="entry name" value="LIM_DOMAIN_2"/>
    <property type="match status" value="1"/>
</dbReference>
<feature type="non-terminal residue" evidence="8">
    <location>
        <position position="129"/>
    </location>
</feature>
<dbReference type="GO" id="GO:0046872">
    <property type="term" value="F:metal ion binding"/>
    <property type="evidence" value="ECO:0007669"/>
    <property type="project" value="UniProtKB-KW"/>
</dbReference>
<dbReference type="PANTHER" id="PTHR24215">
    <property type="entry name" value="RHO-GTPASE-ACTIVATING PROTEIN LRG1"/>
    <property type="match status" value="1"/>
</dbReference>
<keyword evidence="3" id="KW-0479">Metal-binding</keyword>
<dbReference type="Gene3D" id="2.10.110.10">
    <property type="entry name" value="Cysteine Rich Protein"/>
    <property type="match status" value="1"/>
</dbReference>
<evidence type="ECO:0000256" key="1">
    <source>
        <dbReference type="ARBA" id="ARBA00004123"/>
    </source>
</evidence>
<dbReference type="OrthoDB" id="1679758at2759"/>
<feature type="non-terminal residue" evidence="8">
    <location>
        <position position="1"/>
    </location>
</feature>
<dbReference type="SMART" id="SM00132">
    <property type="entry name" value="LIM"/>
    <property type="match status" value="1"/>
</dbReference>
<proteinExistence type="predicted"/>
<evidence type="ECO:0000256" key="2">
    <source>
        <dbReference type="ARBA" id="ARBA00022541"/>
    </source>
</evidence>
<dbReference type="FunFam" id="2.10.110.10:FF:000001">
    <property type="entry name" value="Cysteine and glycine-rich protein 1"/>
    <property type="match status" value="1"/>
</dbReference>
<name>A0A7R8WRL4_9CRUS</name>
<reference evidence="8" key="1">
    <citation type="submission" date="2020-11" db="EMBL/GenBank/DDBJ databases">
        <authorList>
            <person name="Tran Van P."/>
        </authorList>
    </citation>
    <scope>NUCLEOTIDE SEQUENCE</scope>
</reference>
<evidence type="ECO:0000256" key="6">
    <source>
        <dbReference type="ARBA" id="ARBA00023038"/>
    </source>
</evidence>
<keyword evidence="7" id="KW-0539">Nucleus</keyword>
<dbReference type="GO" id="GO:0045214">
    <property type="term" value="P:sarcomere organization"/>
    <property type="evidence" value="ECO:0007669"/>
    <property type="project" value="TreeGrafter"/>
</dbReference>
<dbReference type="AlphaFoldDB" id="A0A7R8WRL4"/>
<protein>
    <submittedName>
        <fullName evidence="8">Uncharacterized protein</fullName>
    </submittedName>
</protein>
<dbReference type="InterPro" id="IPR001781">
    <property type="entry name" value="Znf_LIM"/>
</dbReference>
<dbReference type="GO" id="GO:0007517">
    <property type="term" value="P:muscle organ development"/>
    <property type="evidence" value="ECO:0007669"/>
    <property type="project" value="UniProtKB-KW"/>
</dbReference>
<keyword evidence="4" id="KW-0677">Repeat</keyword>
<organism evidence="8">
    <name type="scientific">Cyprideis torosa</name>
    <dbReference type="NCBI Taxonomy" id="163714"/>
    <lineage>
        <taxon>Eukaryota</taxon>
        <taxon>Metazoa</taxon>
        <taxon>Ecdysozoa</taxon>
        <taxon>Arthropoda</taxon>
        <taxon>Crustacea</taxon>
        <taxon>Oligostraca</taxon>
        <taxon>Ostracoda</taxon>
        <taxon>Podocopa</taxon>
        <taxon>Podocopida</taxon>
        <taxon>Cytherocopina</taxon>
        <taxon>Cytheroidea</taxon>
        <taxon>Cytherideidae</taxon>
        <taxon>Cyprideis</taxon>
    </lineage>
</organism>
<dbReference type="GO" id="GO:0008307">
    <property type="term" value="F:structural constituent of muscle"/>
    <property type="evidence" value="ECO:0007669"/>
    <property type="project" value="TreeGrafter"/>
</dbReference>
<keyword evidence="6" id="KW-0440">LIM domain</keyword>
<sequence>CYGKKFGPKGYGYGGGAGALQSDVLDEGVVVPEFVKPSKNLEACIQAAPGEGCPRCGGCVYDAEKMLAKGTQWHRKCFNCGVCHKPLDSINACDGPDRDVYCRTCYGKKYGPKGYGFCMGAGFLQTDVL</sequence>
<dbReference type="GO" id="GO:0042805">
    <property type="term" value="F:actinin binding"/>
    <property type="evidence" value="ECO:0007669"/>
    <property type="project" value="TreeGrafter"/>
</dbReference>
<gene>
    <name evidence="8" type="ORF">CTOB1V02_LOCUS13392</name>
</gene>
<keyword evidence="2" id="KW-0517">Myogenesis</keyword>
<dbReference type="GO" id="GO:0005634">
    <property type="term" value="C:nucleus"/>
    <property type="evidence" value="ECO:0007669"/>
    <property type="project" value="UniProtKB-SubCell"/>
</dbReference>
<keyword evidence="5" id="KW-0862">Zinc</keyword>
<dbReference type="CDD" id="cd09326">
    <property type="entry name" value="LIM_CRP_like"/>
    <property type="match status" value="1"/>
</dbReference>
<evidence type="ECO:0000256" key="3">
    <source>
        <dbReference type="ARBA" id="ARBA00022723"/>
    </source>
</evidence>
<dbReference type="GO" id="GO:0060537">
    <property type="term" value="P:muscle tissue development"/>
    <property type="evidence" value="ECO:0007669"/>
    <property type="project" value="UniProtKB-ARBA"/>
</dbReference>
<dbReference type="GO" id="GO:0030018">
    <property type="term" value="C:Z disc"/>
    <property type="evidence" value="ECO:0007669"/>
    <property type="project" value="TreeGrafter"/>
</dbReference>
<accession>A0A7R8WRL4</accession>
<evidence type="ECO:0000256" key="5">
    <source>
        <dbReference type="ARBA" id="ARBA00022833"/>
    </source>
</evidence>
<evidence type="ECO:0000256" key="7">
    <source>
        <dbReference type="ARBA" id="ARBA00023242"/>
    </source>
</evidence>
<dbReference type="PANTHER" id="PTHR24215:SF35">
    <property type="entry name" value="MUSCLE LIM PROTEIN MLP84B"/>
    <property type="match status" value="1"/>
</dbReference>
<dbReference type="Pfam" id="PF00412">
    <property type="entry name" value="LIM"/>
    <property type="match status" value="1"/>
</dbReference>
<comment type="subcellular location">
    <subcellularLocation>
        <location evidence="1">Nucleus</location>
    </subcellularLocation>
</comment>
<dbReference type="SUPFAM" id="SSF57716">
    <property type="entry name" value="Glucocorticoid receptor-like (DNA-binding domain)"/>
    <property type="match status" value="2"/>
</dbReference>